<dbReference type="InterPro" id="IPR014710">
    <property type="entry name" value="RmlC-like_jellyroll"/>
</dbReference>
<dbReference type="GeneID" id="66859892"/>
<feature type="domain" description="Cyclic nucleotide-binding" evidence="4">
    <location>
        <begin position="61"/>
        <end position="141"/>
    </location>
</feature>
<keyword evidence="1" id="KW-0805">Transcription regulation</keyword>
<dbReference type="InterPro" id="IPR000595">
    <property type="entry name" value="cNMP-bd_dom"/>
</dbReference>
<name>A0ABY3YTP2_STRRM</name>
<evidence type="ECO:0000256" key="2">
    <source>
        <dbReference type="ARBA" id="ARBA00023125"/>
    </source>
</evidence>
<dbReference type="Pfam" id="PF13545">
    <property type="entry name" value="HTH_Crp_2"/>
    <property type="match status" value="1"/>
</dbReference>
<accession>A0ABY3YTP2</accession>
<keyword evidence="2" id="KW-0238">DNA-binding</keyword>
<dbReference type="InterPro" id="IPR036390">
    <property type="entry name" value="WH_DNA-bd_sf"/>
</dbReference>
<feature type="domain" description="HTH crp-type" evidence="5">
    <location>
        <begin position="171"/>
        <end position="244"/>
    </location>
</feature>
<dbReference type="InterPro" id="IPR018490">
    <property type="entry name" value="cNMP-bd_dom_sf"/>
</dbReference>
<dbReference type="Pfam" id="PF00027">
    <property type="entry name" value="cNMP_binding"/>
    <property type="match status" value="1"/>
</dbReference>
<sequence>MLDHEVAVHAGHRARRARTVPADGWADGTLLAELRKLEPGAPGPVQLALMRAGTARMHARGEIMIMTGGADTFVLLLLDGFAKVATTERSGVTALMDIRAAGDVVGESAAFDGRPRSATVTAAQQMLVRRIAQDEWLRWVGHSPVAGLAVSRSLAHRSRTAVRRHTRFAHGPVIARLASAVLDLAEQYGTAVPDGLLVRPGLTQAEWGELIGAQERRVHHMLHELARLGVLTFGRRRIVVRSLPALREIAAIGRDTP</sequence>
<dbReference type="SUPFAM" id="SSF46785">
    <property type="entry name" value="Winged helix' DNA-binding domain"/>
    <property type="match status" value="1"/>
</dbReference>
<evidence type="ECO:0000259" key="4">
    <source>
        <dbReference type="PROSITE" id="PS50042"/>
    </source>
</evidence>
<reference evidence="6 7" key="1">
    <citation type="submission" date="2022-03" db="EMBL/GenBank/DDBJ databases">
        <title>Complete genome of Streptomyces rimosus ssp. rimosus R7 (=ATCC 10970).</title>
        <authorList>
            <person name="Beganovic S."/>
            <person name="Ruckert C."/>
            <person name="Busche T."/>
            <person name="Kalinowski J."/>
            <person name="Wittmann C."/>
        </authorList>
    </citation>
    <scope>NUCLEOTIDE SEQUENCE [LARGE SCALE GENOMIC DNA]</scope>
    <source>
        <strain evidence="6 7">R7</strain>
    </source>
</reference>
<dbReference type="Proteomes" id="UP000829494">
    <property type="component" value="Chromosome"/>
</dbReference>
<dbReference type="PROSITE" id="PS51063">
    <property type="entry name" value="HTH_CRP_2"/>
    <property type="match status" value="1"/>
</dbReference>
<evidence type="ECO:0000256" key="1">
    <source>
        <dbReference type="ARBA" id="ARBA00023015"/>
    </source>
</evidence>
<evidence type="ECO:0000313" key="6">
    <source>
        <dbReference type="EMBL" id="UNZ01024.1"/>
    </source>
</evidence>
<organism evidence="6 7">
    <name type="scientific">Streptomyces rimosus subsp. rimosus</name>
    <dbReference type="NCBI Taxonomy" id="132474"/>
    <lineage>
        <taxon>Bacteria</taxon>
        <taxon>Bacillati</taxon>
        <taxon>Actinomycetota</taxon>
        <taxon>Actinomycetes</taxon>
        <taxon>Kitasatosporales</taxon>
        <taxon>Streptomycetaceae</taxon>
        <taxon>Streptomyces</taxon>
    </lineage>
</organism>
<keyword evidence="7" id="KW-1185">Reference proteome</keyword>
<dbReference type="CDD" id="cd00038">
    <property type="entry name" value="CAP_ED"/>
    <property type="match status" value="1"/>
</dbReference>
<protein>
    <submittedName>
        <fullName evidence="6">cAMP-activated global transcriptional regulator CRP</fullName>
    </submittedName>
</protein>
<dbReference type="Gene3D" id="1.10.10.10">
    <property type="entry name" value="Winged helix-like DNA-binding domain superfamily/Winged helix DNA-binding domain"/>
    <property type="match status" value="1"/>
</dbReference>
<evidence type="ECO:0000313" key="7">
    <source>
        <dbReference type="Proteomes" id="UP000829494"/>
    </source>
</evidence>
<keyword evidence="3" id="KW-0804">Transcription</keyword>
<evidence type="ECO:0000256" key="3">
    <source>
        <dbReference type="ARBA" id="ARBA00023163"/>
    </source>
</evidence>
<gene>
    <name evidence="6" type="primary">crp2</name>
    <name evidence="6" type="ORF">SRIMR7_02615</name>
</gene>
<dbReference type="InterPro" id="IPR012318">
    <property type="entry name" value="HTH_CRP"/>
</dbReference>
<dbReference type="Gene3D" id="2.60.120.10">
    <property type="entry name" value="Jelly Rolls"/>
    <property type="match status" value="1"/>
</dbReference>
<dbReference type="RefSeq" id="WP_003986939.1">
    <property type="nucleotide sequence ID" value="NZ_CP043497.1"/>
</dbReference>
<dbReference type="InterPro" id="IPR036388">
    <property type="entry name" value="WH-like_DNA-bd_sf"/>
</dbReference>
<proteinExistence type="predicted"/>
<dbReference type="PROSITE" id="PS50042">
    <property type="entry name" value="CNMP_BINDING_3"/>
    <property type="match status" value="1"/>
</dbReference>
<evidence type="ECO:0000259" key="5">
    <source>
        <dbReference type="PROSITE" id="PS51063"/>
    </source>
</evidence>
<dbReference type="EMBL" id="CP094298">
    <property type="protein sequence ID" value="UNZ01024.1"/>
    <property type="molecule type" value="Genomic_DNA"/>
</dbReference>
<dbReference type="SUPFAM" id="SSF51206">
    <property type="entry name" value="cAMP-binding domain-like"/>
    <property type="match status" value="1"/>
</dbReference>